<dbReference type="Proteomes" id="UP000287609">
    <property type="component" value="Unassembled WGS sequence"/>
</dbReference>
<keyword evidence="3" id="KW-0540">Nuclease</keyword>
<keyword evidence="1" id="KW-0472">Membrane</keyword>
<keyword evidence="3" id="KW-0269">Exonuclease</keyword>
<organism evidence="3 4">
    <name type="scientific">Bifidobacterium dolichotidis</name>
    <dbReference type="NCBI Taxonomy" id="2306976"/>
    <lineage>
        <taxon>Bacteria</taxon>
        <taxon>Bacillati</taxon>
        <taxon>Actinomycetota</taxon>
        <taxon>Actinomycetes</taxon>
        <taxon>Bifidobacteriales</taxon>
        <taxon>Bifidobacteriaceae</taxon>
        <taxon>Bifidobacterium</taxon>
    </lineage>
</organism>
<evidence type="ECO:0000256" key="1">
    <source>
        <dbReference type="SAM" id="Phobius"/>
    </source>
</evidence>
<sequence>MIAVLWILLVICLIWLMLTELPAGWDGHLPLPYVIALSPFLWIPAVIFTVWGIVIQNWGFTLCAAAFLIASTARGAAYIMNDLKAPNTAQAVADHIAKNKARKALQQAALDADLTATHNDSAAATAPSDAAAADATAVTAATPTELGDTCRFMTLNCRFGRAQASHIVQAVRTRSIDVLACQEMSDSFVAELEAQGINELLPFHEFGHEHNNDNGGFNGIWSRVKPTMTMHSSCAIPAAEVPAMVLPVDEQTTVTVASAHTKSPMRGCVQWSQGCIGLGELVKGLPIQDESAQDEAALEQAESIASAIEEVAETDADAKLAAVAEHIEESVSTALPQNVVVVMGDLNSSIVHPSFRKLLSFGFHDAALSEAKGKHPTYPRWLRWPRIVLDHILFTGHTQATDVDSFTIAGTDHLALTATLHFHSKQAK</sequence>
<keyword evidence="1" id="KW-1133">Transmembrane helix</keyword>
<dbReference type="EMBL" id="QXGM01000002">
    <property type="protein sequence ID" value="RSX55102.1"/>
    <property type="molecule type" value="Genomic_DNA"/>
</dbReference>
<gene>
    <name evidence="3" type="ORF">D2E26_1156</name>
</gene>
<dbReference type="GO" id="GO:0004527">
    <property type="term" value="F:exonuclease activity"/>
    <property type="evidence" value="ECO:0007669"/>
    <property type="project" value="UniProtKB-KW"/>
</dbReference>
<feature type="transmembrane region" description="Helical" evidence="1">
    <location>
        <begin position="60"/>
        <end position="80"/>
    </location>
</feature>
<keyword evidence="1" id="KW-0812">Transmembrane</keyword>
<keyword evidence="3" id="KW-0255">Endonuclease</keyword>
<evidence type="ECO:0000259" key="2">
    <source>
        <dbReference type="Pfam" id="PF03372"/>
    </source>
</evidence>
<evidence type="ECO:0000313" key="4">
    <source>
        <dbReference type="Proteomes" id="UP000287609"/>
    </source>
</evidence>
<protein>
    <submittedName>
        <fullName evidence="3">Endonuclease/exonuclease/phosphatase family protein</fullName>
    </submittedName>
</protein>
<dbReference type="InterPro" id="IPR005135">
    <property type="entry name" value="Endo/exonuclease/phosphatase"/>
</dbReference>
<name>A0A430FQI3_9BIFI</name>
<comment type="caution">
    <text evidence="3">The sequence shown here is derived from an EMBL/GenBank/DDBJ whole genome shotgun (WGS) entry which is preliminary data.</text>
</comment>
<feature type="transmembrane region" description="Helical" evidence="1">
    <location>
        <begin position="33"/>
        <end position="53"/>
    </location>
</feature>
<dbReference type="GO" id="GO:0004519">
    <property type="term" value="F:endonuclease activity"/>
    <property type="evidence" value="ECO:0007669"/>
    <property type="project" value="UniProtKB-KW"/>
</dbReference>
<feature type="domain" description="Endonuclease/exonuclease/phosphatase" evidence="2">
    <location>
        <begin position="153"/>
        <end position="413"/>
    </location>
</feature>
<dbReference type="SUPFAM" id="SSF56219">
    <property type="entry name" value="DNase I-like"/>
    <property type="match status" value="1"/>
</dbReference>
<keyword evidence="3" id="KW-0378">Hydrolase</keyword>
<dbReference type="AlphaFoldDB" id="A0A430FQI3"/>
<dbReference type="InterPro" id="IPR036691">
    <property type="entry name" value="Endo/exonu/phosph_ase_sf"/>
</dbReference>
<dbReference type="Pfam" id="PF03372">
    <property type="entry name" value="Exo_endo_phos"/>
    <property type="match status" value="1"/>
</dbReference>
<dbReference type="Gene3D" id="3.60.10.10">
    <property type="entry name" value="Endonuclease/exonuclease/phosphatase"/>
    <property type="match status" value="1"/>
</dbReference>
<evidence type="ECO:0000313" key="3">
    <source>
        <dbReference type="EMBL" id="RSX55102.1"/>
    </source>
</evidence>
<keyword evidence="4" id="KW-1185">Reference proteome</keyword>
<proteinExistence type="predicted"/>
<accession>A0A430FQI3</accession>
<reference evidence="3 4" key="1">
    <citation type="submission" date="2018-09" db="EMBL/GenBank/DDBJ databases">
        <title>Characterization of the phylogenetic diversity of five novel species belonging to the genus Bifidobacterium.</title>
        <authorList>
            <person name="Lugli G.A."/>
            <person name="Duranti S."/>
            <person name="Milani C."/>
        </authorList>
    </citation>
    <scope>NUCLEOTIDE SEQUENCE [LARGE SCALE GENOMIC DNA]</scope>
    <source>
        <strain evidence="3 4">2036B</strain>
    </source>
</reference>